<dbReference type="GO" id="GO:0080008">
    <property type="term" value="C:Cul4-RING E3 ubiquitin ligase complex"/>
    <property type="evidence" value="ECO:0007669"/>
    <property type="project" value="TreeGrafter"/>
</dbReference>
<protein>
    <submittedName>
        <fullName evidence="4">Uncharacterized protein</fullName>
    </submittedName>
</protein>
<feature type="compositionally biased region" description="Acidic residues" evidence="3">
    <location>
        <begin position="59"/>
        <end position="69"/>
    </location>
</feature>
<feature type="compositionally biased region" description="Polar residues" evidence="3">
    <location>
        <begin position="1"/>
        <end position="10"/>
    </location>
</feature>
<feature type="compositionally biased region" description="Basic and acidic residues" evidence="3">
    <location>
        <begin position="11"/>
        <end position="28"/>
    </location>
</feature>
<reference evidence="4" key="1">
    <citation type="submission" date="2022-01" db="EMBL/GenBank/DDBJ databases">
        <authorList>
            <person name="King R."/>
        </authorList>
    </citation>
    <scope>NUCLEOTIDE SEQUENCE</scope>
</reference>
<dbReference type="Pfam" id="PF00400">
    <property type="entry name" value="WD40"/>
    <property type="match status" value="2"/>
</dbReference>
<dbReference type="AlphaFoldDB" id="A0A9N9WP31"/>
<evidence type="ECO:0000313" key="5">
    <source>
        <dbReference type="Proteomes" id="UP001153620"/>
    </source>
</evidence>
<feature type="region of interest" description="Disordered" evidence="3">
    <location>
        <begin position="1"/>
        <end position="80"/>
    </location>
</feature>
<keyword evidence="1" id="KW-0853">WD repeat</keyword>
<feature type="compositionally biased region" description="Polar residues" evidence="3">
    <location>
        <begin position="32"/>
        <end position="41"/>
    </location>
</feature>
<feature type="region of interest" description="Disordered" evidence="3">
    <location>
        <begin position="105"/>
        <end position="133"/>
    </location>
</feature>
<name>A0A9N9WP31_9DIPT</name>
<dbReference type="InterPro" id="IPR001680">
    <property type="entry name" value="WD40_rpt"/>
</dbReference>
<dbReference type="InterPro" id="IPR045151">
    <property type="entry name" value="DCAF8"/>
</dbReference>
<reference evidence="4" key="2">
    <citation type="submission" date="2022-10" db="EMBL/GenBank/DDBJ databases">
        <authorList>
            <consortium name="ENA_rothamsted_submissions"/>
            <consortium name="culmorum"/>
            <person name="King R."/>
        </authorList>
    </citation>
    <scope>NUCLEOTIDE SEQUENCE</scope>
</reference>
<dbReference type="OrthoDB" id="4869960at2759"/>
<dbReference type="GO" id="GO:0005737">
    <property type="term" value="C:cytoplasm"/>
    <property type="evidence" value="ECO:0007669"/>
    <property type="project" value="TreeGrafter"/>
</dbReference>
<dbReference type="EMBL" id="OU895877">
    <property type="protein sequence ID" value="CAG9800789.1"/>
    <property type="molecule type" value="Genomic_DNA"/>
</dbReference>
<sequence length="624" mass="71150">MEAENQSPSKKSQDSNDSDENREKKENNNLEQATSSKSNNLEIKAVTKRRNYRRRTDESSDDEEMNEVEPENRNFGANIEENSNVNAIAADLNEINEVAQDEVAMNSDNNDSGNNEASNHDSHDTSDDSDSDFSFTSPLSPLLRFGLGSRRIFGSHSDSSDSIEDNEEIREKANKTTTEVMNKETPLHNNFSWPNVLMNREKGFYCKQNEARYLNHRKNFERNFYGSLNAVERLELMSKLNEHFGCVNCLGFSRNGQYLLSGSDDLRVILWNWYNGKALSSANSKHKKNIFQTKFYDESDIVMKAVSASAEGSISLHQFTGDGGHTEKQVYTHAGAVHKIAVSEAQNVIYSCGEDGLIIEFDYRSKNPTKLTTVREKHRKIPLFSITAHPHEYKYAVSGRDQFVRVYDRRNAKQVFTRHCPQELLERNTTVRYVSCCVYNYNGTELLASFNDEHIYLFDSNNTSLGSFVHKYQGHVNSATIKGVNFYGPRSEFIVTGSDCSHIFFYEKHSESIVQFMEGDENGIVNVLEPHPIYPVLATSGLDKDIKIWMPSNDSFILDKENLKKRVNENVKNIYESNQHATFSLDPTIIELARRFFQRHRDPSVSPNPLAFAYPNSDTSDDSD</sequence>
<evidence type="ECO:0000256" key="3">
    <source>
        <dbReference type="SAM" id="MobiDB-lite"/>
    </source>
</evidence>
<gene>
    <name evidence="4" type="ORF">CHIRRI_LOCUS3727</name>
</gene>
<dbReference type="Gene3D" id="2.130.10.10">
    <property type="entry name" value="YVTN repeat-like/Quinoprotein amine dehydrogenase"/>
    <property type="match status" value="1"/>
</dbReference>
<proteinExistence type="predicted"/>
<evidence type="ECO:0000256" key="1">
    <source>
        <dbReference type="ARBA" id="ARBA00022574"/>
    </source>
</evidence>
<accession>A0A9N9WP31</accession>
<dbReference type="SUPFAM" id="SSF50978">
    <property type="entry name" value="WD40 repeat-like"/>
    <property type="match status" value="1"/>
</dbReference>
<dbReference type="PANTHER" id="PTHR15574:SF21">
    <property type="entry name" value="DDB1- AND CUL4-ASSOCIATED FACTOR 8"/>
    <property type="match status" value="1"/>
</dbReference>
<dbReference type="InterPro" id="IPR015943">
    <property type="entry name" value="WD40/YVTN_repeat-like_dom_sf"/>
</dbReference>
<organism evidence="4 5">
    <name type="scientific">Chironomus riparius</name>
    <dbReference type="NCBI Taxonomy" id="315576"/>
    <lineage>
        <taxon>Eukaryota</taxon>
        <taxon>Metazoa</taxon>
        <taxon>Ecdysozoa</taxon>
        <taxon>Arthropoda</taxon>
        <taxon>Hexapoda</taxon>
        <taxon>Insecta</taxon>
        <taxon>Pterygota</taxon>
        <taxon>Neoptera</taxon>
        <taxon>Endopterygota</taxon>
        <taxon>Diptera</taxon>
        <taxon>Nematocera</taxon>
        <taxon>Chironomoidea</taxon>
        <taxon>Chironomidae</taxon>
        <taxon>Chironominae</taxon>
        <taxon>Chironomus</taxon>
    </lineage>
</organism>
<evidence type="ECO:0000313" key="4">
    <source>
        <dbReference type="EMBL" id="CAG9800789.1"/>
    </source>
</evidence>
<dbReference type="PANTHER" id="PTHR15574">
    <property type="entry name" value="WD REPEAT DOMAIN-CONTAINING FAMILY"/>
    <property type="match status" value="1"/>
</dbReference>
<dbReference type="SMART" id="SM00320">
    <property type="entry name" value="WD40"/>
    <property type="match status" value="6"/>
</dbReference>
<keyword evidence="5" id="KW-1185">Reference proteome</keyword>
<dbReference type="InterPro" id="IPR036322">
    <property type="entry name" value="WD40_repeat_dom_sf"/>
</dbReference>
<feature type="region of interest" description="Disordered" evidence="3">
    <location>
        <begin position="601"/>
        <end position="624"/>
    </location>
</feature>
<feature type="compositionally biased region" description="Polar residues" evidence="3">
    <location>
        <begin position="106"/>
        <end position="117"/>
    </location>
</feature>
<keyword evidence="2" id="KW-0677">Repeat</keyword>
<evidence type="ECO:0000256" key="2">
    <source>
        <dbReference type="ARBA" id="ARBA00022737"/>
    </source>
</evidence>
<dbReference type="Proteomes" id="UP001153620">
    <property type="component" value="Chromosome 1"/>
</dbReference>